<dbReference type="InterPro" id="IPR047122">
    <property type="entry name" value="Trans-enoyl_RdTase-like"/>
</dbReference>
<dbReference type="EMBL" id="QJNS01000028">
    <property type="protein sequence ID" value="RYO92366.1"/>
    <property type="molecule type" value="Genomic_DNA"/>
</dbReference>
<evidence type="ECO:0000313" key="6">
    <source>
        <dbReference type="Proteomes" id="UP000294003"/>
    </source>
</evidence>
<dbReference type="Gene3D" id="3.90.180.10">
    <property type="entry name" value="Medium-chain alcohol dehydrogenases, catalytic domain"/>
    <property type="match status" value="1"/>
</dbReference>
<dbReference type="InterPro" id="IPR013154">
    <property type="entry name" value="ADH-like_N"/>
</dbReference>
<keyword evidence="3" id="KW-0560">Oxidoreductase</keyword>
<keyword evidence="2" id="KW-0547">Nucleotide-binding</keyword>
<dbReference type="PANTHER" id="PTHR45348">
    <property type="entry name" value="HYPOTHETICAL OXIDOREDUCTASE (EUROFUNG)"/>
    <property type="match status" value="1"/>
</dbReference>
<comment type="caution">
    <text evidence="5">The sequence shown here is derived from an EMBL/GenBank/DDBJ whole genome shotgun (WGS) entry which is preliminary data.</text>
</comment>
<sequence>MAIPYIPSKQTAIVANAVGDLVVSRDVPLPELEPDMLLVKTAAVAVNPVDAKLTGHMASEGAIAGGDCAGIVVAVGSGVPAGRFAIGDRVCAAVPSMDPISPRIGAFAEYVGATADFALKVPEQMTLESAATLGIGLATIGYALFQSLKVTKHPNQPVEKPCYVLVYRGSTASGTMAIQLLRK</sequence>
<evidence type="ECO:0000259" key="4">
    <source>
        <dbReference type="Pfam" id="PF08240"/>
    </source>
</evidence>
<name>A0ABY0HJR1_9PEZI</name>
<evidence type="ECO:0000256" key="3">
    <source>
        <dbReference type="ARBA" id="ARBA00023002"/>
    </source>
</evidence>
<accession>A0ABY0HJR1</accession>
<evidence type="ECO:0000313" key="5">
    <source>
        <dbReference type="EMBL" id="RYO92366.1"/>
    </source>
</evidence>
<evidence type="ECO:0000256" key="2">
    <source>
        <dbReference type="ARBA" id="ARBA00022741"/>
    </source>
</evidence>
<dbReference type="InterPro" id="IPR011032">
    <property type="entry name" value="GroES-like_sf"/>
</dbReference>
<gene>
    <name evidence="5" type="ORF">DL762_001646</name>
</gene>
<reference evidence="5 6" key="1">
    <citation type="submission" date="2018-06" db="EMBL/GenBank/DDBJ databases">
        <title>Complete Genomes of Monosporascus.</title>
        <authorList>
            <person name="Robinson A.J."/>
            <person name="Natvig D.O."/>
        </authorList>
    </citation>
    <scope>NUCLEOTIDE SEQUENCE [LARGE SCALE GENOMIC DNA]</scope>
    <source>
        <strain evidence="5 6">CBS 609.92</strain>
    </source>
</reference>
<keyword evidence="6" id="KW-1185">Reference proteome</keyword>
<protein>
    <recommendedName>
        <fullName evidence="4">Alcohol dehydrogenase-like N-terminal domain-containing protein</fullName>
    </recommendedName>
</protein>
<feature type="domain" description="Alcohol dehydrogenase-like N-terminal" evidence="4">
    <location>
        <begin position="34"/>
        <end position="123"/>
    </location>
</feature>
<dbReference type="Pfam" id="PF08240">
    <property type="entry name" value="ADH_N"/>
    <property type="match status" value="1"/>
</dbReference>
<dbReference type="Proteomes" id="UP000294003">
    <property type="component" value="Unassembled WGS sequence"/>
</dbReference>
<comment type="similarity">
    <text evidence="1">Belongs to the zinc-containing alcohol dehydrogenase family.</text>
</comment>
<dbReference type="PANTHER" id="PTHR45348:SF1">
    <property type="entry name" value="TRANS-ENOYL REDUCTASE STHE"/>
    <property type="match status" value="1"/>
</dbReference>
<proteinExistence type="inferred from homology"/>
<dbReference type="SUPFAM" id="SSF50129">
    <property type="entry name" value="GroES-like"/>
    <property type="match status" value="1"/>
</dbReference>
<evidence type="ECO:0000256" key="1">
    <source>
        <dbReference type="ARBA" id="ARBA00008072"/>
    </source>
</evidence>
<organism evidence="5 6">
    <name type="scientific">Monosporascus cannonballus</name>
    <dbReference type="NCBI Taxonomy" id="155416"/>
    <lineage>
        <taxon>Eukaryota</taxon>
        <taxon>Fungi</taxon>
        <taxon>Dikarya</taxon>
        <taxon>Ascomycota</taxon>
        <taxon>Pezizomycotina</taxon>
        <taxon>Sordariomycetes</taxon>
        <taxon>Xylariomycetidae</taxon>
        <taxon>Xylariales</taxon>
        <taxon>Xylariales incertae sedis</taxon>
        <taxon>Monosporascus</taxon>
    </lineage>
</organism>